<comment type="caution">
    <text evidence="9">The sequence shown here is derived from an EMBL/GenBank/DDBJ whole genome shotgun (WGS) entry which is preliminary data.</text>
</comment>
<keyword evidence="10" id="KW-1185">Reference proteome</keyword>
<dbReference type="Pfam" id="PF01416">
    <property type="entry name" value="PseudoU_synth_1"/>
    <property type="match status" value="1"/>
</dbReference>
<evidence type="ECO:0000256" key="2">
    <source>
        <dbReference type="ARBA" id="ARBA00022694"/>
    </source>
</evidence>
<feature type="binding site" evidence="4 6">
    <location>
        <position position="108"/>
    </location>
    <ligand>
        <name>substrate</name>
    </ligand>
</feature>
<dbReference type="GO" id="GO:0003723">
    <property type="term" value="F:RNA binding"/>
    <property type="evidence" value="ECO:0007669"/>
    <property type="project" value="InterPro"/>
</dbReference>
<dbReference type="Proteomes" id="UP000031246">
    <property type="component" value="Unassembled WGS sequence"/>
</dbReference>
<reference evidence="9 10" key="1">
    <citation type="submission" date="2014-10" db="EMBL/GenBank/DDBJ databases">
        <title>Pedobacter Kyungheensis.</title>
        <authorList>
            <person name="Anderson B.M."/>
            <person name="Newman J.D."/>
        </authorList>
    </citation>
    <scope>NUCLEOTIDE SEQUENCE [LARGE SCALE GENOMIC DNA]</scope>
    <source>
        <strain evidence="9 10">KACC 16221</strain>
    </source>
</reference>
<dbReference type="InterPro" id="IPR020097">
    <property type="entry name" value="PsdUridine_synth_TruA_a/b_dom"/>
</dbReference>
<keyword evidence="2 4" id="KW-0819">tRNA processing</keyword>
<dbReference type="AlphaFoldDB" id="A0A0C1DCL6"/>
<dbReference type="Gene3D" id="3.30.70.660">
    <property type="entry name" value="Pseudouridine synthase I, catalytic domain, C-terminal subdomain"/>
    <property type="match status" value="1"/>
</dbReference>
<dbReference type="RefSeq" id="WP_039479883.1">
    <property type="nucleotide sequence ID" value="NZ_JSYN01000027.1"/>
</dbReference>
<dbReference type="OrthoDB" id="9811823at2"/>
<gene>
    <name evidence="4" type="primary">truA</name>
    <name evidence="9" type="ORF">OC25_20215</name>
</gene>
<evidence type="ECO:0000256" key="5">
    <source>
        <dbReference type="PIRSR" id="PIRSR001430-1"/>
    </source>
</evidence>
<feature type="active site" description="Nucleophile" evidence="4 5">
    <location>
        <position position="51"/>
    </location>
</feature>
<evidence type="ECO:0000313" key="9">
    <source>
        <dbReference type="EMBL" id="KIA91690.1"/>
    </source>
</evidence>
<feature type="domain" description="Pseudouridine synthase I TruA alpha/beta" evidence="8">
    <location>
        <begin position="148"/>
        <end position="244"/>
    </location>
</feature>
<dbReference type="GO" id="GO:0160147">
    <property type="term" value="F:tRNA pseudouridine(38-40) synthase activity"/>
    <property type="evidence" value="ECO:0007669"/>
    <property type="project" value="UniProtKB-EC"/>
</dbReference>
<dbReference type="PIRSF" id="PIRSF001430">
    <property type="entry name" value="tRNA_psdUrid_synth"/>
    <property type="match status" value="1"/>
</dbReference>
<dbReference type="SUPFAM" id="SSF55120">
    <property type="entry name" value="Pseudouridine synthase"/>
    <property type="match status" value="1"/>
</dbReference>
<accession>A0A0C1DCL6</accession>
<dbReference type="InterPro" id="IPR001406">
    <property type="entry name" value="PsdUridine_synth_TruA"/>
</dbReference>
<comment type="function">
    <text evidence="4">Formation of pseudouridine at positions 38, 39 and 40 in the anticodon stem and loop of transfer RNAs.</text>
</comment>
<dbReference type="CDD" id="cd02570">
    <property type="entry name" value="PseudoU_synth_EcTruA"/>
    <property type="match status" value="1"/>
</dbReference>
<dbReference type="PANTHER" id="PTHR11142">
    <property type="entry name" value="PSEUDOURIDYLATE SYNTHASE"/>
    <property type="match status" value="1"/>
</dbReference>
<organism evidence="9 10">
    <name type="scientific">Pedobacter kyungheensis</name>
    <dbReference type="NCBI Taxonomy" id="1069985"/>
    <lineage>
        <taxon>Bacteria</taxon>
        <taxon>Pseudomonadati</taxon>
        <taxon>Bacteroidota</taxon>
        <taxon>Sphingobacteriia</taxon>
        <taxon>Sphingobacteriales</taxon>
        <taxon>Sphingobacteriaceae</taxon>
        <taxon>Pedobacter</taxon>
    </lineage>
</organism>
<dbReference type="EMBL" id="JSYN01000027">
    <property type="protein sequence ID" value="KIA91690.1"/>
    <property type="molecule type" value="Genomic_DNA"/>
</dbReference>
<evidence type="ECO:0000256" key="4">
    <source>
        <dbReference type="HAMAP-Rule" id="MF_00171"/>
    </source>
</evidence>
<comment type="caution">
    <text evidence="4">Lacks conserved residue(s) required for the propagation of feature annotation.</text>
</comment>
<evidence type="ECO:0000259" key="8">
    <source>
        <dbReference type="Pfam" id="PF01416"/>
    </source>
</evidence>
<proteinExistence type="inferred from homology"/>
<comment type="catalytic activity">
    <reaction evidence="4 7">
        <text>uridine(38/39/40) in tRNA = pseudouridine(38/39/40) in tRNA</text>
        <dbReference type="Rhea" id="RHEA:22376"/>
        <dbReference type="Rhea" id="RHEA-COMP:10085"/>
        <dbReference type="Rhea" id="RHEA-COMP:10087"/>
        <dbReference type="ChEBI" id="CHEBI:65314"/>
        <dbReference type="ChEBI" id="CHEBI:65315"/>
        <dbReference type="EC" id="5.4.99.12"/>
    </reaction>
</comment>
<dbReference type="PANTHER" id="PTHR11142:SF0">
    <property type="entry name" value="TRNA PSEUDOURIDINE SYNTHASE-LIKE 1"/>
    <property type="match status" value="1"/>
</dbReference>
<dbReference type="InterPro" id="IPR020103">
    <property type="entry name" value="PsdUridine_synth_cat_dom_sf"/>
</dbReference>
<dbReference type="InterPro" id="IPR020094">
    <property type="entry name" value="TruA/RsuA/RluB/E/F_N"/>
</dbReference>
<evidence type="ECO:0000256" key="7">
    <source>
        <dbReference type="RuleBase" id="RU003792"/>
    </source>
</evidence>
<dbReference type="Gene3D" id="3.30.70.580">
    <property type="entry name" value="Pseudouridine synthase I, catalytic domain, N-terminal subdomain"/>
    <property type="match status" value="1"/>
</dbReference>
<comment type="similarity">
    <text evidence="1 4 7">Belongs to the tRNA pseudouridine synthase TruA family.</text>
</comment>
<evidence type="ECO:0000256" key="3">
    <source>
        <dbReference type="ARBA" id="ARBA00023235"/>
    </source>
</evidence>
<name>A0A0C1DCL6_9SPHI</name>
<protein>
    <recommendedName>
        <fullName evidence="4">tRNA pseudouridine synthase A</fullName>
        <ecNumber evidence="4">5.4.99.12</ecNumber>
    </recommendedName>
    <alternativeName>
        <fullName evidence="4">tRNA pseudouridine(38-40) synthase</fullName>
    </alternativeName>
    <alternativeName>
        <fullName evidence="4">tRNA pseudouridylate synthase I</fullName>
    </alternativeName>
    <alternativeName>
        <fullName evidence="4">tRNA-uridine isomerase I</fullName>
    </alternativeName>
</protein>
<keyword evidence="3 4" id="KW-0413">Isomerase</keyword>
<sequence>MRYFFHIAYQGQHYNGWQKQPGAISVQAVIEKALEKILKQAVPIIGCGRTDAHVHASQFFFHADIDQPFDFDLLYRLNKALPQNIAVFDIIEMEGLPHARFDAVQRRYDYFIHTYKDPFLSNQSSFYLAPQLDLKKMKAAVNLLPQYKDYRAFCTQPNKYEHTICNVMEADLFVNEKGDRIRFHIASNRFLSKMIRILMGKILKTGLGELSLDEFESLLIDRQTPKTLDPAHPTGLYLSKVTYPYLNLPPRTEFLHSTQGTDWISVKL</sequence>
<dbReference type="GO" id="GO:0031119">
    <property type="term" value="P:tRNA pseudouridine synthesis"/>
    <property type="evidence" value="ECO:0007669"/>
    <property type="project" value="UniProtKB-UniRule"/>
</dbReference>
<dbReference type="InterPro" id="IPR020095">
    <property type="entry name" value="PsdUridine_synth_TruA_C"/>
</dbReference>
<dbReference type="EC" id="5.4.99.12" evidence="4"/>
<evidence type="ECO:0000256" key="6">
    <source>
        <dbReference type="PIRSR" id="PIRSR001430-2"/>
    </source>
</evidence>
<dbReference type="HAMAP" id="MF_00171">
    <property type="entry name" value="TruA"/>
    <property type="match status" value="1"/>
</dbReference>
<evidence type="ECO:0000313" key="10">
    <source>
        <dbReference type="Proteomes" id="UP000031246"/>
    </source>
</evidence>
<comment type="subunit">
    <text evidence="4">Homodimer.</text>
</comment>
<evidence type="ECO:0000256" key="1">
    <source>
        <dbReference type="ARBA" id="ARBA00009375"/>
    </source>
</evidence>